<proteinExistence type="predicted"/>
<organism evidence="1 2">
    <name type="scientific">Stylonychia lemnae</name>
    <name type="common">Ciliate</name>
    <dbReference type="NCBI Taxonomy" id="5949"/>
    <lineage>
        <taxon>Eukaryota</taxon>
        <taxon>Sar</taxon>
        <taxon>Alveolata</taxon>
        <taxon>Ciliophora</taxon>
        <taxon>Intramacronucleata</taxon>
        <taxon>Spirotrichea</taxon>
        <taxon>Stichotrichia</taxon>
        <taxon>Sporadotrichida</taxon>
        <taxon>Oxytrichidae</taxon>
        <taxon>Stylonychinae</taxon>
        <taxon>Stylonychia</taxon>
    </lineage>
</organism>
<gene>
    <name evidence="1" type="primary">Contig5036.g5389</name>
    <name evidence="1" type="ORF">STYLEM_6449</name>
</gene>
<name>A0A078A6I2_STYLE</name>
<dbReference type="EMBL" id="CCKQ01006199">
    <property type="protein sequence ID" value="CDW77486.1"/>
    <property type="molecule type" value="Genomic_DNA"/>
</dbReference>
<dbReference type="AlphaFoldDB" id="A0A078A6I2"/>
<reference evidence="1 2" key="1">
    <citation type="submission" date="2014-06" db="EMBL/GenBank/DDBJ databases">
        <authorList>
            <person name="Swart Estienne"/>
        </authorList>
    </citation>
    <scope>NUCLEOTIDE SEQUENCE [LARGE SCALE GENOMIC DNA]</scope>
    <source>
        <strain evidence="1 2">130c</strain>
    </source>
</reference>
<accession>A0A078A6I2</accession>
<dbReference type="Proteomes" id="UP000039865">
    <property type="component" value="Unassembled WGS sequence"/>
</dbReference>
<protein>
    <submittedName>
        <fullName evidence="1">Uncharacterized protein</fullName>
    </submittedName>
</protein>
<evidence type="ECO:0000313" key="1">
    <source>
        <dbReference type="EMBL" id="CDW77486.1"/>
    </source>
</evidence>
<sequence>MTSDLSRLNNLKQEFEQEQKSAATQPCKNLLMVTSAVIAQTVSLKNQLKEVTLKVESFVNDADRICKGIISTLEAKYQEYAKITKFYPEQKQGILLDIKDYTDKSVYNVELLRKTVCEYEESLMKINKWRQPKLELSKGVYCFNEIIAAAQDIRLANFSNALENINSDLFALQQLGSKNTEILKLIVDKENYLQFEKVKTFPKQLNLVMTHKNRIICDDFVYTFRDDSKFELIQDFQQTDIASGLVLTDDLLLLGHSLFAKMSLWKWNGEQYIKLVKHQIVNISKTVAEFSITMLRRDPFTDLICQVYGVFGCNQMCRVLINGRNMRASEKFNICKKNHLIVDYRPLPEKQIAVLFTHQFVVMDLKTRAKLANVKFQTSQNTLIMPLNFDLALLPVIITRDLKGKYQVSDVMNKGFVGIMPERLQTLQIIAPINGIKDDRVVVLANDVRNAGQLNKKPIIQLHAMARGRPKKIDMMKIESEIQTPTIAPTNDQQCNFFIQKLNESVNEVNKLKELKLIINQKLDKFCDNAQIQTQYMVCRLEDKMRSTMRSEGGSSQQTQDVYQLVGEQNGCLDQIQQYIKYYKTLLDNINQVSIPKDLFRREVSAQIVERAKVDNLLKYESEAFVLSDNLFALKQFNVDFLDIFGVTKNDDDGGVYQISLLQTLPQKVFVVFMHDDRIICDDIVYAVSGNDEFGQIQNLGQYDISHGCALYENFMILGHKHYTRLSIWNYNGVGYQMVQKKKMHRSGPYADFSVTNIKKDLLSGDPTMIFCCMGRNNLYRIQIDMNDIYLCKKQKIVNRRQQLVDYKAIDSTHMIVLFASEVLLVDYVSSDTKRVLSLKSDQLCLVVPYNFNIQNMPIIIVKNPSGYEIVDIQTQTSQTILSSKNLTVLNTFNIDGDKQDETIVVGFNNPLQTDFGLFQVKVM</sequence>
<keyword evidence="2" id="KW-1185">Reference proteome</keyword>
<dbReference type="InParanoid" id="A0A078A6I2"/>
<evidence type="ECO:0000313" key="2">
    <source>
        <dbReference type="Proteomes" id="UP000039865"/>
    </source>
</evidence>